<evidence type="ECO:0000256" key="12">
    <source>
        <dbReference type="SAM" id="MobiDB-lite"/>
    </source>
</evidence>
<feature type="compositionally biased region" description="Low complexity" evidence="12">
    <location>
        <begin position="19"/>
        <end position="30"/>
    </location>
</feature>
<proteinExistence type="inferred from homology"/>
<organism evidence="14">
    <name type="scientific">Spongospora subterranea</name>
    <dbReference type="NCBI Taxonomy" id="70186"/>
    <lineage>
        <taxon>Eukaryota</taxon>
        <taxon>Sar</taxon>
        <taxon>Rhizaria</taxon>
        <taxon>Endomyxa</taxon>
        <taxon>Phytomyxea</taxon>
        <taxon>Plasmodiophorida</taxon>
        <taxon>Plasmodiophoridae</taxon>
        <taxon>Spongospora</taxon>
    </lineage>
</organism>
<keyword evidence="9 11" id="KW-0539">Nucleus</keyword>
<evidence type="ECO:0000256" key="11">
    <source>
        <dbReference type="RuleBase" id="RU368062"/>
    </source>
</evidence>
<name>A0A0H5R7Z9_9EUKA</name>
<dbReference type="AlphaFoldDB" id="A0A0H5R7Z9"/>
<evidence type="ECO:0000256" key="9">
    <source>
        <dbReference type="ARBA" id="ARBA00023242"/>
    </source>
</evidence>
<keyword evidence="8 10" id="KW-0238">DNA-binding</keyword>
<comment type="catalytic activity">
    <reaction evidence="11">
        <text>ATP + H2O = ADP + phosphate + H(+)</text>
        <dbReference type="Rhea" id="RHEA:13065"/>
        <dbReference type="ChEBI" id="CHEBI:15377"/>
        <dbReference type="ChEBI" id="CHEBI:15378"/>
        <dbReference type="ChEBI" id="CHEBI:30616"/>
        <dbReference type="ChEBI" id="CHEBI:43474"/>
        <dbReference type="ChEBI" id="CHEBI:456216"/>
        <dbReference type="EC" id="3.6.4.12"/>
    </reaction>
</comment>
<dbReference type="GO" id="GO:1902975">
    <property type="term" value="P:mitotic DNA replication initiation"/>
    <property type="evidence" value="ECO:0007669"/>
    <property type="project" value="TreeGrafter"/>
</dbReference>
<dbReference type="InterPro" id="IPR018525">
    <property type="entry name" value="MCM_CS"/>
</dbReference>
<dbReference type="Gene3D" id="3.40.50.300">
    <property type="entry name" value="P-loop containing nucleotide triphosphate hydrolases"/>
    <property type="match status" value="1"/>
</dbReference>
<dbReference type="GO" id="GO:0016887">
    <property type="term" value="F:ATP hydrolysis activity"/>
    <property type="evidence" value="ECO:0007669"/>
    <property type="project" value="RHEA"/>
</dbReference>
<comment type="similarity">
    <text evidence="2 10">Belongs to the MCM family.</text>
</comment>
<dbReference type="SUPFAM" id="SSF52540">
    <property type="entry name" value="P-loop containing nucleoside triphosphate hydrolases"/>
    <property type="match status" value="1"/>
</dbReference>
<dbReference type="InterPro" id="IPR027417">
    <property type="entry name" value="P-loop_NTPase"/>
</dbReference>
<dbReference type="InterPro" id="IPR041562">
    <property type="entry name" value="MCM_lid"/>
</dbReference>
<dbReference type="PANTHER" id="PTHR11630">
    <property type="entry name" value="DNA REPLICATION LICENSING FACTOR MCM FAMILY MEMBER"/>
    <property type="match status" value="1"/>
</dbReference>
<keyword evidence="3 11" id="KW-0235">DNA replication</keyword>
<evidence type="ECO:0000256" key="7">
    <source>
        <dbReference type="ARBA" id="ARBA00022840"/>
    </source>
</evidence>
<comment type="subcellular location">
    <subcellularLocation>
        <location evidence="1">Nucleus</location>
    </subcellularLocation>
</comment>
<dbReference type="InterPro" id="IPR001208">
    <property type="entry name" value="MCM_dom"/>
</dbReference>
<evidence type="ECO:0000256" key="4">
    <source>
        <dbReference type="ARBA" id="ARBA00022741"/>
    </source>
</evidence>
<dbReference type="GO" id="GO:0003697">
    <property type="term" value="F:single-stranded DNA binding"/>
    <property type="evidence" value="ECO:0007669"/>
    <property type="project" value="TreeGrafter"/>
</dbReference>
<evidence type="ECO:0000313" key="14">
    <source>
        <dbReference type="EMBL" id="CRZ09946.1"/>
    </source>
</evidence>
<dbReference type="Gene3D" id="2.40.50.140">
    <property type="entry name" value="Nucleic acid-binding proteins"/>
    <property type="match status" value="1"/>
</dbReference>
<evidence type="ECO:0000256" key="6">
    <source>
        <dbReference type="ARBA" id="ARBA00022806"/>
    </source>
</evidence>
<evidence type="ECO:0000256" key="3">
    <source>
        <dbReference type="ARBA" id="ARBA00022705"/>
    </source>
</evidence>
<dbReference type="SMART" id="SM00350">
    <property type="entry name" value="MCM"/>
    <property type="match status" value="1"/>
</dbReference>
<dbReference type="InterPro" id="IPR027925">
    <property type="entry name" value="MCM_N"/>
</dbReference>
<evidence type="ECO:0000259" key="13">
    <source>
        <dbReference type="PROSITE" id="PS50051"/>
    </source>
</evidence>
<dbReference type="GO" id="GO:0005634">
    <property type="term" value="C:nucleus"/>
    <property type="evidence" value="ECO:0007669"/>
    <property type="project" value="UniProtKB-SubCell"/>
</dbReference>
<dbReference type="InterPro" id="IPR008047">
    <property type="entry name" value="MCM_4"/>
</dbReference>
<dbReference type="PROSITE" id="PS50051">
    <property type="entry name" value="MCM_2"/>
    <property type="match status" value="1"/>
</dbReference>
<dbReference type="Gene3D" id="3.30.1640.10">
    <property type="entry name" value="mini-chromosome maintenance (MCM) complex, chain A, domain 1"/>
    <property type="match status" value="1"/>
</dbReference>
<dbReference type="Gene3D" id="2.20.28.10">
    <property type="match status" value="1"/>
</dbReference>
<keyword evidence="4 10" id="KW-0547">Nucleotide-binding</keyword>
<keyword evidence="6 11" id="KW-0347">Helicase</keyword>
<accession>A0A0H5R7Z9</accession>
<feature type="domain" description="MCM C-terminal AAA(+) ATPase" evidence="13">
    <location>
        <begin position="368"/>
        <end position="576"/>
    </location>
</feature>
<dbReference type="PRINTS" id="PR01657">
    <property type="entry name" value="MCMFAMILY"/>
</dbReference>
<comment type="function">
    <text evidence="11">Acts as component of the MCM2-7 complex (MCM complex) which is the replicative helicase essential for 'once per cell cycle' DNA replication initiation and elongation in eukaryotic cells. The active ATPase sites in the MCM2-7 ring are formed through the interaction surfaces of two neighboring subunits such that a critical structure of a conserved arginine finger motif is provided in trans relative to the ATP-binding site of the Walker A box of the adjacent subunit. The six ATPase active sites, however, are likely to contribute differentially to the complex helicase activity.</text>
</comment>
<dbReference type="PRINTS" id="PR01660">
    <property type="entry name" value="MCMPROTEIN4"/>
</dbReference>
<dbReference type="GO" id="GO:0042555">
    <property type="term" value="C:MCM complex"/>
    <property type="evidence" value="ECO:0007669"/>
    <property type="project" value="UniProtKB-UniRule"/>
</dbReference>
<dbReference type="FunFam" id="2.20.28.10:FF:000003">
    <property type="entry name" value="DNA helicase"/>
    <property type="match status" value="1"/>
</dbReference>
<dbReference type="InterPro" id="IPR012340">
    <property type="entry name" value="NA-bd_OB-fold"/>
</dbReference>
<dbReference type="EMBL" id="HACM01009504">
    <property type="protein sequence ID" value="CRZ09946.1"/>
    <property type="molecule type" value="Transcribed_RNA"/>
</dbReference>
<dbReference type="FunFam" id="3.40.50.300:FF:000217">
    <property type="entry name" value="DNA helicase"/>
    <property type="match status" value="1"/>
</dbReference>
<feature type="compositionally biased region" description="Polar residues" evidence="12">
    <location>
        <begin position="1"/>
        <end position="11"/>
    </location>
</feature>
<dbReference type="Pfam" id="PF17207">
    <property type="entry name" value="MCM_OB"/>
    <property type="match status" value="1"/>
</dbReference>
<dbReference type="InterPro" id="IPR033762">
    <property type="entry name" value="MCM_OB"/>
</dbReference>
<evidence type="ECO:0000256" key="2">
    <source>
        <dbReference type="ARBA" id="ARBA00008010"/>
    </source>
</evidence>
<feature type="region of interest" description="Disordered" evidence="12">
    <location>
        <begin position="1"/>
        <end position="55"/>
    </location>
</feature>
<comment type="subunit">
    <text evidence="11">Component of the MCM2-7 complex.</text>
</comment>
<dbReference type="GO" id="GO:0017116">
    <property type="term" value="F:single-stranded DNA helicase activity"/>
    <property type="evidence" value="ECO:0007669"/>
    <property type="project" value="TreeGrafter"/>
</dbReference>
<dbReference type="PANTHER" id="PTHR11630:SF66">
    <property type="entry name" value="DNA REPLICATION LICENSING FACTOR MCM4"/>
    <property type="match status" value="1"/>
</dbReference>
<dbReference type="CDD" id="cd17755">
    <property type="entry name" value="MCM4"/>
    <property type="match status" value="1"/>
</dbReference>
<sequence>MAQSPGMSSSPLRYGGGLSSPMSASSAMIPRTPLGSTGSRRGELNGRSHAVSRPLMSSSLHEQSVVWGTTVDVGLAMAQFRDFVLQFIDERTGAPKYPALISEMKTASATAIGLDCRDLHSWSTTLYQQLVTYPQEMVPAFDLVINDMLEEMRADLPPQPVQVRPYNLLQQQALRCLDPIDLDKIVAIRGMVIRVGPILPDMASGMFRCHVCQADTVVAVDRGAIAQPVRCASCQTRDSLQIQHNRCEFSDKQLLRVQEAPESIPEGEAPQTVDVYAFNDLVDLVRPGDRVTITGIFRAVPVRSSSKKRTVSSVYKTYIDGIHFKATDVRRLALESDARLDQDDGAEVEAVIAARHQQLQELGMRHDIYDLLTASIAPSIWGHEDVKRGLLCQLFGGANKEFSQSGTGRFRGEINVLLCGDPGTAKSQLLQYVHSIAPRGIFTSGKGSSAVGLTAYVTRDPITREFVMESGALVLSDQGICCIDEFDKMSPTTRSILHEVMEQQTVSVAKAGIIATLNARTAVLAAANPLHSRYDPNLSVVENIQLPPTLLSRFDLVYLILDAVSDAPDRRLAQHLISMYYSEDERSEEARIETIPIDLVTSYISYAREHVTPTLSDDAAHDLIQGYVRMRSLGQTANRSIITATPRQLDSLIRLSEALAKMKLSHTVESEHVKEALRLMDVSTGQSATDPKTGLVDMDTFMTGMSTSKRIEVATQAAVMATILKEMPTPTIRAHMLLRKYNESLPEDAEQLQSSGLWPILNHLADQSAIRIQQRQLGDNCEVRRLE</sequence>
<dbReference type="InterPro" id="IPR031327">
    <property type="entry name" value="MCM"/>
</dbReference>
<reference evidence="14" key="1">
    <citation type="submission" date="2015-04" db="EMBL/GenBank/DDBJ databases">
        <title>The genome sequence of the plant pathogenic Rhizarian Plasmodiophora brassicae reveals insights in its biotrophic life cycle and the origin of chitin synthesis.</title>
        <authorList>
            <person name="Schwelm A."/>
            <person name="Fogelqvist J."/>
            <person name="Knaust A."/>
            <person name="Julke S."/>
            <person name="Lilja T."/>
            <person name="Dhandapani V."/>
            <person name="Bonilla-Rosso G."/>
            <person name="Karlsson M."/>
            <person name="Shevchenko A."/>
            <person name="Choi S.R."/>
            <person name="Kim H.G."/>
            <person name="Park J.Y."/>
            <person name="Lim Y.P."/>
            <person name="Ludwig-Muller J."/>
            <person name="Dixelius C."/>
        </authorList>
    </citation>
    <scope>NUCLEOTIDE SEQUENCE</scope>
    <source>
        <tissue evidence="14">Potato root galls</tissue>
    </source>
</reference>
<dbReference type="PROSITE" id="PS00847">
    <property type="entry name" value="MCM_1"/>
    <property type="match status" value="1"/>
</dbReference>
<evidence type="ECO:0000256" key="8">
    <source>
        <dbReference type="ARBA" id="ARBA00023125"/>
    </source>
</evidence>
<dbReference type="Pfam" id="PF17855">
    <property type="entry name" value="MCM_lid"/>
    <property type="match status" value="1"/>
</dbReference>
<dbReference type="EC" id="3.6.4.12" evidence="11"/>
<dbReference type="SUPFAM" id="SSF50249">
    <property type="entry name" value="Nucleic acid-binding proteins"/>
    <property type="match status" value="1"/>
</dbReference>
<keyword evidence="7 10" id="KW-0067">ATP-binding</keyword>
<dbReference type="Pfam" id="PF00493">
    <property type="entry name" value="MCM"/>
    <property type="match status" value="1"/>
</dbReference>
<dbReference type="GO" id="GO:0000727">
    <property type="term" value="P:double-strand break repair via break-induced replication"/>
    <property type="evidence" value="ECO:0007669"/>
    <property type="project" value="TreeGrafter"/>
</dbReference>
<evidence type="ECO:0000256" key="1">
    <source>
        <dbReference type="ARBA" id="ARBA00004123"/>
    </source>
</evidence>
<evidence type="ECO:0000256" key="5">
    <source>
        <dbReference type="ARBA" id="ARBA00022801"/>
    </source>
</evidence>
<dbReference type="Pfam" id="PF14551">
    <property type="entry name" value="MCM_N"/>
    <property type="match status" value="1"/>
</dbReference>
<dbReference type="GO" id="GO:0006271">
    <property type="term" value="P:DNA strand elongation involved in DNA replication"/>
    <property type="evidence" value="ECO:0007669"/>
    <property type="project" value="TreeGrafter"/>
</dbReference>
<protein>
    <recommendedName>
        <fullName evidence="11">DNA replication licensing factor MCM4</fullName>
        <ecNumber evidence="11">3.6.4.12</ecNumber>
    </recommendedName>
</protein>
<dbReference type="GO" id="GO:0005524">
    <property type="term" value="F:ATP binding"/>
    <property type="evidence" value="ECO:0007669"/>
    <property type="project" value="UniProtKB-UniRule"/>
</dbReference>
<evidence type="ECO:0000256" key="10">
    <source>
        <dbReference type="RuleBase" id="RU004070"/>
    </source>
</evidence>
<keyword evidence="5 11" id="KW-0378">Hydrolase</keyword>